<dbReference type="EMBL" id="FSQW01000002">
    <property type="protein sequence ID" value="SIN85090.1"/>
    <property type="molecule type" value="Genomic_DNA"/>
</dbReference>
<accession>A0A1N6EQ29</accession>
<gene>
    <name evidence="5" type="ORF">SAMN02745824_2032</name>
</gene>
<evidence type="ECO:0000256" key="1">
    <source>
        <dbReference type="ARBA" id="ARBA00005836"/>
    </source>
</evidence>
<dbReference type="STRING" id="1123272.SAMN02745824_2032"/>
<dbReference type="InterPro" id="IPR035068">
    <property type="entry name" value="TldD/PmbA_N"/>
</dbReference>
<dbReference type="AlphaFoldDB" id="A0A1N6EQ29"/>
<dbReference type="Pfam" id="PF19289">
    <property type="entry name" value="PmbA_TldD_3rd"/>
    <property type="match status" value="1"/>
</dbReference>
<dbReference type="GO" id="GO:0006508">
    <property type="term" value="P:proteolysis"/>
    <property type="evidence" value="ECO:0007669"/>
    <property type="project" value="InterPro"/>
</dbReference>
<evidence type="ECO:0000259" key="3">
    <source>
        <dbReference type="Pfam" id="PF19289"/>
    </source>
</evidence>
<evidence type="ECO:0000313" key="5">
    <source>
        <dbReference type="EMBL" id="SIN85090.1"/>
    </source>
</evidence>
<keyword evidence="6" id="KW-1185">Reference proteome</keyword>
<dbReference type="InterPro" id="IPR036059">
    <property type="entry name" value="TldD/PmbA_sf"/>
</dbReference>
<protein>
    <submittedName>
        <fullName evidence="5">PmbA protein</fullName>
    </submittedName>
</protein>
<dbReference type="PANTHER" id="PTHR43421:SF1">
    <property type="entry name" value="METALLOPROTEASE PMBA"/>
    <property type="match status" value="1"/>
</dbReference>
<name>A0A1N6EQ29_9SPHN</name>
<reference evidence="6" key="1">
    <citation type="submission" date="2016-11" db="EMBL/GenBank/DDBJ databases">
        <authorList>
            <person name="Varghese N."/>
            <person name="Submissions S."/>
        </authorList>
    </citation>
    <scope>NUCLEOTIDE SEQUENCE [LARGE SCALE GENOMIC DNA]</scope>
    <source>
        <strain evidence="6">DSM 22363</strain>
    </source>
</reference>
<dbReference type="Proteomes" id="UP000185192">
    <property type="component" value="Unassembled WGS sequence"/>
</dbReference>
<dbReference type="InterPro" id="IPR047657">
    <property type="entry name" value="PmbA"/>
</dbReference>
<feature type="domain" description="Metalloprotease TldD/E C-terminal" evidence="3">
    <location>
        <begin position="231"/>
        <end position="447"/>
    </location>
</feature>
<dbReference type="Gene3D" id="3.30.2290.10">
    <property type="entry name" value="PmbA/TldD superfamily"/>
    <property type="match status" value="1"/>
</dbReference>
<dbReference type="RefSeq" id="WP_074205131.1">
    <property type="nucleotide sequence ID" value="NZ_FSQW01000002.1"/>
</dbReference>
<dbReference type="InterPro" id="IPR002510">
    <property type="entry name" value="Metalloprtase-TldD/E_N"/>
</dbReference>
<dbReference type="InterPro" id="IPR045569">
    <property type="entry name" value="Metalloprtase-TldD/E_C"/>
</dbReference>
<feature type="domain" description="Metalloprotease TldD/E N-terminal" evidence="2">
    <location>
        <begin position="33"/>
        <end position="90"/>
    </location>
</feature>
<evidence type="ECO:0000259" key="2">
    <source>
        <dbReference type="Pfam" id="PF01523"/>
    </source>
</evidence>
<dbReference type="GO" id="GO:0005829">
    <property type="term" value="C:cytosol"/>
    <property type="evidence" value="ECO:0007669"/>
    <property type="project" value="TreeGrafter"/>
</dbReference>
<proteinExistence type="inferred from homology"/>
<dbReference type="Pfam" id="PF01523">
    <property type="entry name" value="PmbA_TldD_1st"/>
    <property type="match status" value="1"/>
</dbReference>
<evidence type="ECO:0000259" key="4">
    <source>
        <dbReference type="Pfam" id="PF19290"/>
    </source>
</evidence>
<evidence type="ECO:0000313" key="6">
    <source>
        <dbReference type="Proteomes" id="UP000185192"/>
    </source>
</evidence>
<organism evidence="5 6">
    <name type="scientific">Parasphingorhabdus marina DSM 22363</name>
    <dbReference type="NCBI Taxonomy" id="1123272"/>
    <lineage>
        <taxon>Bacteria</taxon>
        <taxon>Pseudomonadati</taxon>
        <taxon>Pseudomonadota</taxon>
        <taxon>Alphaproteobacteria</taxon>
        <taxon>Sphingomonadales</taxon>
        <taxon>Sphingomonadaceae</taxon>
        <taxon>Parasphingorhabdus</taxon>
    </lineage>
</organism>
<feature type="domain" description="Metalloprotease TldD/E central" evidence="4">
    <location>
        <begin position="122"/>
        <end position="224"/>
    </location>
</feature>
<dbReference type="PANTHER" id="PTHR43421">
    <property type="entry name" value="METALLOPROTEASE PMBA"/>
    <property type="match status" value="1"/>
</dbReference>
<dbReference type="GO" id="GO:0008237">
    <property type="term" value="F:metallopeptidase activity"/>
    <property type="evidence" value="ECO:0007669"/>
    <property type="project" value="InterPro"/>
</dbReference>
<dbReference type="InterPro" id="IPR045570">
    <property type="entry name" value="Metalloprtase-TldD/E_cen_dom"/>
</dbReference>
<comment type="similarity">
    <text evidence="1">Belongs to the peptidase U62 family.</text>
</comment>
<dbReference type="OrthoDB" id="9803618at2"/>
<dbReference type="SUPFAM" id="SSF111283">
    <property type="entry name" value="Putative modulator of DNA gyrase, PmbA/TldD"/>
    <property type="match status" value="1"/>
</dbReference>
<sequence length="448" mass="46878">MLKPEEAQDRADALISQARKSGADAADAIYVCDASTQVQMRLGQLEDVERSEGEEIGLRVFVGKRSATVSSSDMNPDILEGLVGRAMDMAREAPEDDYAGLAPKELIAKSGLPAIDGDDGVEPDPAELREMALQAENAARAVEGVTNSEGGGASAGRSIVALATSHGFSGAYSTSGYGVSASVIAGSGDGMERDYAYHSTRHFEDLDNPADIGEKAGNRAVSRLNPVEFESGAMPVVFDPRISSSLLGHFVGAISGSSIARKTSFLLDALDSQVFDCAINIIDCPHRKRGLRSKAFDGEGLPTAKARLIENGRLTQWIMESASARQLGLQPTGHASRGVGGAPGVSVTNLHMCNGEVSREDLISDIRLGVLVTELIGQGVNPVTGDYSRGAGGFLIVDGEIGAPVSEITIAGNLKDMFASLTPANDLTYRHAINTPTLRTDSMTVAGG</sequence>
<dbReference type="Pfam" id="PF19290">
    <property type="entry name" value="PmbA_TldD_2nd"/>
    <property type="match status" value="1"/>
</dbReference>